<proteinExistence type="predicted"/>
<dbReference type="Gene3D" id="2.180.10.10">
    <property type="entry name" value="RHS repeat-associated core"/>
    <property type="match status" value="2"/>
</dbReference>
<dbReference type="PANTHER" id="PTHR32305:SF17">
    <property type="entry name" value="TRNA NUCLEASE WAPA"/>
    <property type="match status" value="1"/>
</dbReference>
<feature type="region of interest" description="Disordered" evidence="1">
    <location>
        <begin position="10"/>
        <end position="30"/>
    </location>
</feature>
<dbReference type="Pfam" id="PF05593">
    <property type="entry name" value="RHS_repeat"/>
    <property type="match status" value="1"/>
</dbReference>
<feature type="compositionally biased region" description="Polar residues" evidence="1">
    <location>
        <begin position="1095"/>
        <end position="1110"/>
    </location>
</feature>
<dbReference type="InterPro" id="IPR050708">
    <property type="entry name" value="T6SS_VgrG/RHS"/>
</dbReference>
<dbReference type="InterPro" id="IPR006141">
    <property type="entry name" value="Intein_N"/>
</dbReference>
<name>A0A4P7SN88_9CELL</name>
<organism evidence="2 3">
    <name type="scientific">Cellulomonas shaoxiangyii</name>
    <dbReference type="NCBI Taxonomy" id="2566013"/>
    <lineage>
        <taxon>Bacteria</taxon>
        <taxon>Bacillati</taxon>
        <taxon>Actinomycetota</taxon>
        <taxon>Actinomycetes</taxon>
        <taxon>Micrococcales</taxon>
        <taxon>Cellulomonadaceae</taxon>
        <taxon>Cellulomonas</taxon>
    </lineage>
</organism>
<feature type="region of interest" description="Disordered" evidence="1">
    <location>
        <begin position="2060"/>
        <end position="2100"/>
    </location>
</feature>
<dbReference type="InterPro" id="IPR006530">
    <property type="entry name" value="YD"/>
</dbReference>
<dbReference type="NCBIfam" id="TIGR01643">
    <property type="entry name" value="YD_repeat_2x"/>
    <property type="match status" value="2"/>
</dbReference>
<feature type="region of interest" description="Disordered" evidence="1">
    <location>
        <begin position="1089"/>
        <end position="1158"/>
    </location>
</feature>
<dbReference type="GO" id="GO:0016539">
    <property type="term" value="P:intein-mediated protein splicing"/>
    <property type="evidence" value="ECO:0007669"/>
    <property type="project" value="InterPro"/>
</dbReference>
<feature type="compositionally biased region" description="Low complexity" evidence="1">
    <location>
        <begin position="2060"/>
        <end position="2089"/>
    </location>
</feature>
<dbReference type="Proteomes" id="UP000296469">
    <property type="component" value="Chromosome"/>
</dbReference>
<protein>
    <submittedName>
        <fullName evidence="2">Uncharacterized protein</fullName>
    </submittedName>
</protein>
<dbReference type="CDD" id="cd00081">
    <property type="entry name" value="Hint"/>
    <property type="match status" value="1"/>
</dbReference>
<accession>A0A4P7SN88</accession>
<feature type="compositionally biased region" description="Polar residues" evidence="1">
    <location>
        <begin position="183"/>
        <end position="195"/>
    </location>
</feature>
<keyword evidence="3" id="KW-1185">Reference proteome</keyword>
<dbReference type="Gene3D" id="2.170.16.10">
    <property type="entry name" value="Hedgehog/Intein (Hint) domain"/>
    <property type="match status" value="1"/>
</dbReference>
<reference evidence="2 3" key="1">
    <citation type="submission" date="2019-04" db="EMBL/GenBank/DDBJ databases">
        <title>Isolation and identification of Cellulomonas shaoxiangyii sp. Nov. isolated from feces of the Tibetan antelopes (Pantholops hodgsonii) in the Qinghai-Tibet plateau of China.</title>
        <authorList>
            <person name="Tian Z."/>
        </authorList>
    </citation>
    <scope>NUCLEOTIDE SEQUENCE [LARGE SCALE GENOMIC DNA]</scope>
    <source>
        <strain evidence="2 3">Z28</strain>
    </source>
</reference>
<feature type="compositionally biased region" description="Pro residues" evidence="1">
    <location>
        <begin position="219"/>
        <end position="232"/>
    </location>
</feature>
<dbReference type="Pfam" id="PF07591">
    <property type="entry name" value="PT-HINT"/>
    <property type="match status" value="1"/>
</dbReference>
<evidence type="ECO:0000256" key="1">
    <source>
        <dbReference type="SAM" id="MobiDB-lite"/>
    </source>
</evidence>
<sequence length="2350" mass="246822">MAVALLVTLGATGPAVAGDEGRAGPPRPAAELHAYAEQIAPEREDATDPVPAKDVPAARSLPRRTMPVTLPVRPRFPEAWKGVEPVAPDGAEAAPRTGAGAGSPFVRVGRAGTEAARVAGTGATEVPVEVIDQRAAVAAGVPGLLLRVGVPVQEDAQDAAGDAGQGRAAAVAPTVAHGVAAVSNASTSSPQDVPSTTPTTATPVPTAPTPVPTAATPVPTAPTPVPTAPTPVPTARVAEPAQAPEESAVPAAPEFLAPVDAPLEVAVDYSSFDQAYGGGWGSRLRLVQLPDCALTTPERAECREQTVLESTNDVRRSTLSATVPAAATRLMAVTAGTSGSSGSFGATSLSPSSSWQVSGQTGSFSWSYPLRVPPSVGGPEPELALSYSSQAVDGKVANTNNQSSWIGDGWDMPVGFVERKYVSCSQDRQGAVNNAARVTGDLCWQSDNATLALAGHSSELVKDAVTGGWRLKEDDGTRVERLTGGWNDDNDGEYWKVTTTDGTQYVFGRGQRSATDTTKTNSAWSVPVYGNHPGDPCYAASFAASQCMQTWRWNLEYIVDTSGNTLTTFYAKETNSYGRNNNEAVSTYVRGGHPTAIEYGQRAGSEASGQAPMRVDFAVAERCIPATGVSCDPAALTTTAASWPDVPGDLICTSTTSCPAVTSPAFFTRKRLVGVTTKVLSGASYQSVDAWSFTHTFPDPGDSTSKALWLDRIGHKGLVGSAVELPDVRFYGTQMANRVDTVGDAGPPMNRFRLNALDTETGARVSVNYTPKDCTPTSLPASADSNTRRCFPVRWQPVGAVPAITEYFHKYLVTSVVENPNDDGSLSVQTEYRYHGDAAWRYDDNPLVPAAERTWNEFRGYAQVDVVTGAPTAPQRSMTRTRYFRGMHGDKVAAGGTRSVLVDGIADEDRLNGFVREEITYDGVGGAEVSGTLSSPWISPPTATGADGSRATLIGIAAVEERTAAPALPGGRRTTRIATTYDPTYGMTTQIDDQGDVATPADDRCTRVEYARNTTAHVVATTSRTEVVGVGCGVAPARPGDVISDSRVAYDGLAVGAAPTRGLVTTSQSLKDYAAGAPTYVTDATTTYDAHGRPLSSTDALGRKSTTAYTPATGGPLTATSQTTPDPDGSGPRTALTSSTTVNPAWGTPVRQSDPNGKVTSATFDGLGRTTAVWLPGRLQASDTPSMKFAYTVSASGPNTVTTQSLTALGDYQATVELYDGMLRPRQTQSISAARDNQGRIVSETMYDSRGLVDRELGPWFTTGPPAATLVRASAAVPARTRYVYDGAGRTTAEIFDVDEQERWRTTTTHGGDRVTVDPPDGTIPETSITDARGQVVELRQYTGTAPTGAYQATTYAYDRAGRRAAVTDTAGNRWTYGYDLRGRQVSATDPDKGTTTTTYDDAGQVVSTTDARNRTQVVVRDALGRPVEQRTSTATGPLQASWVYDTLAKGQTTSSTRHVAGAAYTTAVTAYDDAYQPLGQSVTIPAAEGALAGTYTTSYRYAPDGQREEVTLPAAGGLPEETVVTFFDQMSVPEWMAGGLGNGVYVSGSLYDVYGELLRYSLGNTYVDFVNYSYETGTRRLAKTWTQRQGVSGYDADITYTYDAAGNPTSIVDRPTGKPTDAQCFTYDGLQRLARAWTPANANCATAPSVAAMGGPAPYWTDWAFDAVGNRATEVHHKSGGDTTRTYTYPAAGQARPHAVQKVTTTTGAATTTDSYTYDASGNTATRNRAGKPAQTLTWNDDGRLASVVDAGVGSAGEYVYTPEGDRLVRRQGGVTTVYLPGGQELNLTVGTGAVKAVRYYGFGGNTVAVRTGSAMKDVTSLVNDPHQTASMGINNETHTVTYRRTDPYGNARGGTPAWPGDHGFLNKPVDSSGLVQMGARYYDPTIGRFLSVDPVMDLGKPQQWAAYSYADNNPITFWDPTGMLSWGSAWKSIKNAGRSAARFVKRHQADIAGFVAGGLVTAGCLAATGGAGSVGCLALGGAAGAAATNLWKTKVQRTQKFSWSGLARDTAIGGLLGAVGGQAGRLAMRVPGVQRAASAAGNAARSAVNRAATAVSARASTASRGVPASAKPPTAAPAAKPNTNAAAKGDAPSSSQPTAARACSFAGSVLVLMADGSKKPIRTVKVGDKVIATDPETGEQGSRAVQETFVHDDDLVDLRVGGETIRTTEDHPFWSVTDQEFERADELADGELVLGADWNVLPVGSVVPANRGKAYNLGIAEVHTYHVGQSAVLVHNESTCPVTLSDARLGHIETRHGPGAQDRARANGDADTPGEFDEQFFWDGDTPAVSQRLRAAVCGSTSCPNPRGEGVLHRYDFGTNIGVNGKGDKTSVVEIVVRGSEIWTAYPK</sequence>
<dbReference type="PROSITE" id="PS50817">
    <property type="entry name" value="INTEIN_N_TER"/>
    <property type="match status" value="1"/>
</dbReference>
<dbReference type="OrthoDB" id="5150353at2"/>
<dbReference type="RefSeq" id="WP_135973126.1">
    <property type="nucleotide sequence ID" value="NZ_CP039291.1"/>
</dbReference>
<dbReference type="InterPro" id="IPR036844">
    <property type="entry name" value="Hint_dom_sf"/>
</dbReference>
<gene>
    <name evidence="2" type="ORF">E5225_16930</name>
</gene>
<dbReference type="PANTHER" id="PTHR32305">
    <property type="match status" value="1"/>
</dbReference>
<dbReference type="InterPro" id="IPR022385">
    <property type="entry name" value="Rhs_assc_core"/>
</dbReference>
<evidence type="ECO:0000313" key="2">
    <source>
        <dbReference type="EMBL" id="QCB94997.1"/>
    </source>
</evidence>
<dbReference type="KEGG" id="celz:E5225_16930"/>
<dbReference type="EMBL" id="CP039291">
    <property type="protein sequence ID" value="QCB94997.1"/>
    <property type="molecule type" value="Genomic_DNA"/>
</dbReference>
<dbReference type="NCBIfam" id="TIGR03696">
    <property type="entry name" value="Rhs_assc_core"/>
    <property type="match status" value="1"/>
</dbReference>
<feature type="region of interest" description="Disordered" evidence="1">
    <location>
        <begin position="182"/>
        <end position="235"/>
    </location>
</feature>
<evidence type="ECO:0000313" key="3">
    <source>
        <dbReference type="Proteomes" id="UP000296469"/>
    </source>
</evidence>
<dbReference type="SUPFAM" id="SSF51294">
    <property type="entry name" value="Hedgehog/intein (Hint) domain"/>
    <property type="match status" value="1"/>
</dbReference>
<dbReference type="InterPro" id="IPR031325">
    <property type="entry name" value="RHS_repeat"/>
</dbReference>